<protein>
    <submittedName>
        <fullName evidence="1">Uncharacterized protein</fullName>
    </submittedName>
</protein>
<evidence type="ECO:0000313" key="2">
    <source>
        <dbReference type="Proteomes" id="UP001341840"/>
    </source>
</evidence>
<sequence>MSQIHYWQDIVCKEGCADTQDEFVETEYYNKLASIDKQHHTTGSGFIKVLTAEGGSQSQIHLIAAHETNLRGGYKCNPATNDWVPNIHDDQQLHQVFTSSKPNRSESS</sequence>
<dbReference type="Proteomes" id="UP001341840">
    <property type="component" value="Unassembled WGS sequence"/>
</dbReference>
<dbReference type="EMBL" id="JASCZI010272128">
    <property type="protein sequence ID" value="MED6220423.1"/>
    <property type="molecule type" value="Genomic_DNA"/>
</dbReference>
<name>A0ABU6ZEP9_9FABA</name>
<comment type="caution">
    <text evidence="1">The sequence shown here is derived from an EMBL/GenBank/DDBJ whole genome shotgun (WGS) entry which is preliminary data.</text>
</comment>
<gene>
    <name evidence="1" type="ORF">PIB30_044667</name>
</gene>
<dbReference type="PANTHER" id="PTHR34686:SF1">
    <property type="entry name" value="MATERNAL EFFECT EMBRYO ARREST 59"/>
    <property type="match status" value="1"/>
</dbReference>
<proteinExistence type="predicted"/>
<organism evidence="1 2">
    <name type="scientific">Stylosanthes scabra</name>
    <dbReference type="NCBI Taxonomy" id="79078"/>
    <lineage>
        <taxon>Eukaryota</taxon>
        <taxon>Viridiplantae</taxon>
        <taxon>Streptophyta</taxon>
        <taxon>Embryophyta</taxon>
        <taxon>Tracheophyta</taxon>
        <taxon>Spermatophyta</taxon>
        <taxon>Magnoliopsida</taxon>
        <taxon>eudicotyledons</taxon>
        <taxon>Gunneridae</taxon>
        <taxon>Pentapetalae</taxon>
        <taxon>rosids</taxon>
        <taxon>fabids</taxon>
        <taxon>Fabales</taxon>
        <taxon>Fabaceae</taxon>
        <taxon>Papilionoideae</taxon>
        <taxon>50 kb inversion clade</taxon>
        <taxon>dalbergioids sensu lato</taxon>
        <taxon>Dalbergieae</taxon>
        <taxon>Pterocarpus clade</taxon>
        <taxon>Stylosanthes</taxon>
    </lineage>
</organism>
<accession>A0ABU6ZEP9</accession>
<dbReference type="PANTHER" id="PTHR34686">
    <property type="entry name" value="MATERNAL EFFECT EMBRYO ARREST PROTEIN"/>
    <property type="match status" value="1"/>
</dbReference>
<reference evidence="1 2" key="1">
    <citation type="journal article" date="2023" name="Plants (Basel)">
        <title>Bridging the Gap: Combining Genomics and Transcriptomics Approaches to Understand Stylosanthes scabra, an Orphan Legume from the Brazilian Caatinga.</title>
        <authorList>
            <person name="Ferreira-Neto J.R.C."/>
            <person name="da Silva M.D."/>
            <person name="Binneck E."/>
            <person name="de Melo N.F."/>
            <person name="da Silva R.H."/>
            <person name="de Melo A.L.T.M."/>
            <person name="Pandolfi V."/>
            <person name="Bustamante F.O."/>
            <person name="Brasileiro-Vidal A.C."/>
            <person name="Benko-Iseppon A.M."/>
        </authorList>
    </citation>
    <scope>NUCLEOTIDE SEQUENCE [LARGE SCALE GENOMIC DNA]</scope>
    <source>
        <tissue evidence="1">Leaves</tissue>
    </source>
</reference>
<keyword evidence="2" id="KW-1185">Reference proteome</keyword>
<evidence type="ECO:0000313" key="1">
    <source>
        <dbReference type="EMBL" id="MED6220423.1"/>
    </source>
</evidence>